<feature type="domain" description="SpaA-like prealbumin fold" evidence="4">
    <location>
        <begin position="1255"/>
        <end position="1354"/>
    </location>
</feature>
<evidence type="ECO:0000256" key="1">
    <source>
        <dbReference type="SAM" id="Phobius"/>
    </source>
</evidence>
<feature type="domain" description="SpaA-like prealbumin fold" evidence="4">
    <location>
        <begin position="522"/>
        <end position="622"/>
    </location>
</feature>
<reference evidence="5" key="1">
    <citation type="submission" date="2024-05" db="EMBL/GenBank/DDBJ databases">
        <authorList>
            <person name="Yu L."/>
        </authorList>
    </citation>
    <scope>NUCLEOTIDE SEQUENCE</scope>
    <source>
        <strain evidence="5">G08B096</strain>
    </source>
</reference>
<feature type="domain" description="SpaA-like prealbumin fold" evidence="4">
    <location>
        <begin position="859"/>
        <end position="927"/>
    </location>
</feature>
<feature type="domain" description="SpaA-like prealbumin fold" evidence="4">
    <location>
        <begin position="1155"/>
        <end position="1249"/>
    </location>
</feature>
<name>A0AAU7W5T8_9MICO</name>
<feature type="domain" description="SpaA-like prealbumin fold" evidence="4">
    <location>
        <begin position="421"/>
        <end position="518"/>
    </location>
</feature>
<feature type="domain" description="SpaA-like prealbumin fold" evidence="4">
    <location>
        <begin position="626"/>
        <end position="716"/>
    </location>
</feature>
<feature type="transmembrane region" description="Helical" evidence="1">
    <location>
        <begin position="2347"/>
        <end position="2369"/>
    </location>
</feature>
<keyword evidence="1" id="KW-1133">Transmembrane helix</keyword>
<feature type="signal peptide" evidence="2">
    <location>
        <begin position="1"/>
        <end position="31"/>
    </location>
</feature>
<dbReference type="Pfam" id="PF24514">
    <property type="entry name" value="SpaA_4"/>
    <property type="match status" value="8"/>
</dbReference>
<dbReference type="Pfam" id="PF19407">
    <property type="entry name" value="DUF5979"/>
    <property type="match status" value="1"/>
</dbReference>
<keyword evidence="1" id="KW-0472">Membrane</keyword>
<organism evidence="5">
    <name type="scientific">Agromyces sp. G08B096</name>
    <dbReference type="NCBI Taxonomy" id="3156399"/>
    <lineage>
        <taxon>Bacteria</taxon>
        <taxon>Bacillati</taxon>
        <taxon>Actinomycetota</taxon>
        <taxon>Actinomycetes</taxon>
        <taxon>Micrococcales</taxon>
        <taxon>Microbacteriaceae</taxon>
        <taxon>Agromyces</taxon>
    </lineage>
</organism>
<protein>
    <submittedName>
        <fullName evidence="5">DUF5979 domain-containing protein</fullName>
    </submittedName>
</protein>
<gene>
    <name evidence="5" type="ORF">ABIQ69_12075</name>
</gene>
<evidence type="ECO:0000313" key="5">
    <source>
        <dbReference type="EMBL" id="XBX81345.1"/>
    </source>
</evidence>
<dbReference type="InterPro" id="IPR051172">
    <property type="entry name" value="Chlamydia_OmcB"/>
</dbReference>
<dbReference type="InterPro" id="IPR046022">
    <property type="entry name" value="DUF5979"/>
</dbReference>
<feature type="domain" description="DUF5979" evidence="3">
    <location>
        <begin position="1360"/>
        <end position="1463"/>
    </location>
</feature>
<evidence type="ECO:0000259" key="3">
    <source>
        <dbReference type="Pfam" id="PF19407"/>
    </source>
</evidence>
<dbReference type="RefSeq" id="WP_350347367.1">
    <property type="nucleotide sequence ID" value="NZ_CP158374.1"/>
</dbReference>
<keyword evidence="2" id="KW-0732">Signal</keyword>
<feature type="chain" id="PRO_5043952739" evidence="2">
    <location>
        <begin position="32"/>
        <end position="2381"/>
    </location>
</feature>
<feature type="domain" description="SpaA-like prealbumin fold" evidence="4">
    <location>
        <begin position="1042"/>
        <end position="1150"/>
    </location>
</feature>
<accession>A0AAU7W5T8</accession>
<feature type="domain" description="SpaA-like prealbumin fold" evidence="4">
    <location>
        <begin position="934"/>
        <end position="1038"/>
    </location>
</feature>
<evidence type="ECO:0000256" key="2">
    <source>
        <dbReference type="SAM" id="SignalP"/>
    </source>
</evidence>
<dbReference type="InterPro" id="IPR055371">
    <property type="entry name" value="SpaA_PFL_dom_4"/>
</dbReference>
<keyword evidence="1" id="KW-0812">Transmembrane</keyword>
<dbReference type="NCBIfam" id="TIGR01451">
    <property type="entry name" value="B_ant_repeat"/>
    <property type="match status" value="1"/>
</dbReference>
<proteinExistence type="predicted"/>
<sequence>MRWLSGLTIGALLASAGAVAFAIAPVGPAPAASAATVGPISTSFEIDGNKTVGSGVDWDTILDGTPTTSPYVTASGHQSSGIVDASFAYDAGASAANCTGGTDNTVFAGGDKIDDNPWTPEASPEPNAKGDGCTTASAYEIVDVGGTPHIILYQYWTRLQGLGDMTTYQVLAGPNPGSFDDDYLIEFNYQSSGAQTLLRVLDWDGNSWEPLGGSIPYQAAVGTNTDTPATGNDATFGELAIDLTAAGVLGSGTCKTFTADGFITRTGNSQQASTEDIVRDPTPLTISNCGGLVVKKVGTDGGPAASFSYSVARSGGGVVHDTTLVGPAGQQNASGDAVAGTNGLGAAIGLGETHTWANVFAGSDYVLTEAAPPAPWQHQSTVCTVTNPATNQLETYTAPQAFTLYVGATTTCTITNVTSGVKVTKVAEGDPTTFDFAVTGQPGTVPVAGGSSSQVFWYTPGSVVNLVEQPEPGSPQWRLQSISCAPQGGAYQTDVPTATASVQTVAGQVIDCTFTNRQDGAIRIIKNVAGGNGTFEFTTTIPGGPFSITTTGDAKTGMKEYTSLPAGNYSVTETTPAPAYDLTALTCVEDVTGDSVGTLATGTASISLQPGELVTCTYTNTQRGNIIVEKQTNPDGADDEFSFTLTGQPDFTLSDGENRAFNHVVPGAYTLAELALAGWDVTSMTCTGEAAPTTDSPIAFTLDPGETVTCTVLNTATKGSVEVEKHVAGVPEGYDWSFPISISPVPAGQQGTIQATDEDPTVGWTDLDVGVQYTLAEGEVPGWETGTITCTGLVDEDAGAAGFQFTVTPGLTLECDLTNTAEPASVDVTKHVSGVADGTPWSFLISIAPDPDGAGGQPATQAATDADPTVGWTGLAIGTQYTLTEQVPAGWEGGAISCTGIQDESDAPGLQFTATPGAALTCDVTNRAVPASAKVTKTAVGAGGQFTFVLDPVEPDGPAVEQVIVAPPGGGVGETTFANLVPGTEYAISEADPGSGWVAGELVCTVLHAGSQIPAAIDETGFTVAAGDVISCAITNTAKGTIVIVKHVDGADGSFGFTGTWPWNGQPEVGAFDIETTGGTGQAVFADVVAGGYSVTEDLLTSYVGELQQCTETRSGGDADDGSGVDPGDPLTGLIDLDPGETVTCVYSNTELGQIIVDKNIAGGPAAQVFDFEFSDGDTVTPFTLTADQAPWASPLLEPGEYSVEELLEENWELDSVSCVGSEGIEVTDGLATIDLAAGEVVTCTYLNSPEPGDVTLRKIVEGVPQGYPFDFSITIDPVPAGQQATQHVTQADASVSWNDLVVGQTYTLTEGDAPGWNEGAIVCEGLQDADAGAPGFQFTVTPGLSLSCTVTNEAVPGEVTVTKHVEGTPDGFDWSFELVISPADGVLPGASQEVSGTGDGTDTVTWTNLAIGTEYTITEVAPPDGWNEPSLLDCDVADSNPQLPGDQFVATPGLDVSCAITNSVVPPAGEISKELTSISQNEAGTWDLVYEVEVTNLSPIAPLVYDLEDRPFFGIGVVINSSSATGPSDEAADWDAVAGDYVLADDASVAASSTATYVITINATVPAEVYETSQQLCQPGETTPGGFRNTAWLQVGDGQPQPATDCDEPGRTTLDKELVGTPTRITDPADPNVGDWTVVYTVVVANPSDQDLFYDLSDTPGFPEGVVIESAVATNDAGVDTTGWNGESATVLADGEEILAGATHTYTITVIADVTDIVDIDDVTCTATTSGRGFFNEAEMDNGTIVTTDSDCETIPVGRIALSKTVDNSAFDGVDLADLGFGDDLELLGAGDWRLRAALHEGGDPGNPLLHSIAHAGDAGLVFTVPVGGYLLSEQIADAQAAHPLLAYYHATGWVCDDEIADDSVGTVVLGWLTTCSLENVADLVDVGIEKAYDLGDDPDGAVENGDTFDYVLTVTNHGTAPVAELDVTDLIDPELVVAGSAVFTDSAGGPLANWEETGTAGDNDFTAHGVGPFEPGHVVTITIPVTLPAPPPTETPDAVGPDDPAPVVPEIDLEDIPNEACVAITEGEGVPADLIEANDCDDVEVPKKAIDAGVYVRCVNDVPWLYYDIEVSDNVEPGEITVTWTSADGTLTKTETIPWDARTGRLLWPGAAVDENGVPYQFPGWRPVTEADLTNPPVPGTRFLDLILDENVATYPWRDMENPATITFEVNPSQSVLAVYPQALPTCAIDRPPLLEIEKTSSVTSAKPGSSFEYTLQVRSTGIGAAEPVTLIDEIPADLRVDAITTAGAPAFPRWEGCEVTGRGAGGYGGTLRCELLGVLGPNITEAPPVTLDVTLRPTSRATSLTNTGEVCYGNPDVPDDGIVCAESSVRITVPQPLAVTGANAGGLLAAALGVLGLGAILGALAISRRRREQQVTKG</sequence>
<dbReference type="InterPro" id="IPR047589">
    <property type="entry name" value="DUF11_rpt"/>
</dbReference>
<dbReference type="PANTHER" id="PTHR34819">
    <property type="entry name" value="LARGE CYSTEINE-RICH PERIPLASMIC PROTEIN OMCB"/>
    <property type="match status" value="1"/>
</dbReference>
<dbReference type="PANTHER" id="PTHR34819:SF3">
    <property type="entry name" value="CELL SURFACE PROTEIN"/>
    <property type="match status" value="1"/>
</dbReference>
<evidence type="ECO:0000259" key="4">
    <source>
        <dbReference type="Pfam" id="PF24514"/>
    </source>
</evidence>
<dbReference type="EMBL" id="CP158374">
    <property type="protein sequence ID" value="XBX81345.1"/>
    <property type="molecule type" value="Genomic_DNA"/>
</dbReference>